<feature type="domain" description="Generative cell specific-1/HAP2" evidence="11">
    <location>
        <begin position="25"/>
        <end position="69"/>
    </location>
</feature>
<reference evidence="13" key="1">
    <citation type="submission" date="2016-06" db="EMBL/GenBank/DDBJ databases">
        <title>Parallel loss of symbiosis genes in relatives of nitrogen-fixing non-legume Parasponia.</title>
        <authorList>
            <person name="Van Velzen R."/>
            <person name="Holmer R."/>
            <person name="Bu F."/>
            <person name="Rutten L."/>
            <person name="Van Zeijl A."/>
            <person name="Liu W."/>
            <person name="Santuari L."/>
            <person name="Cao Q."/>
            <person name="Sharma T."/>
            <person name="Shen D."/>
            <person name="Roswanjaya Y."/>
            <person name="Wardhani T."/>
            <person name="Kalhor M.S."/>
            <person name="Jansen J."/>
            <person name="Van den Hoogen J."/>
            <person name="Gungor B."/>
            <person name="Hartog M."/>
            <person name="Hontelez J."/>
            <person name="Verver J."/>
            <person name="Yang W.-C."/>
            <person name="Schijlen E."/>
            <person name="Repin R."/>
            <person name="Schilthuizen M."/>
            <person name="Schranz E."/>
            <person name="Heidstra R."/>
            <person name="Miyata K."/>
            <person name="Fedorova E."/>
            <person name="Kohlen W."/>
            <person name="Bisseling T."/>
            <person name="Smit S."/>
            <person name="Geurts R."/>
        </authorList>
    </citation>
    <scope>NUCLEOTIDE SEQUENCE [LARGE SCALE GENOMIC DNA]</scope>
    <source>
        <strain evidence="13">cv. RG33-2</strain>
    </source>
</reference>
<dbReference type="GO" id="GO:0008289">
    <property type="term" value="F:lipid binding"/>
    <property type="evidence" value="ECO:0007669"/>
    <property type="project" value="UniProtKB-KW"/>
</dbReference>
<gene>
    <name evidence="12" type="ORF">TorRG33x02_118530</name>
</gene>
<keyword evidence="6" id="KW-1133">Transmembrane helix</keyword>
<evidence type="ECO:0000256" key="4">
    <source>
        <dbReference type="ARBA" id="ARBA00022692"/>
    </source>
</evidence>
<accession>A0A2P5F3I8</accession>
<keyword evidence="10" id="KW-0278">Fertilization</keyword>
<dbReference type="AlphaFoldDB" id="A0A2P5F3I8"/>
<dbReference type="EMBL" id="JXTC01000066">
    <property type="protein sequence ID" value="PON92348.1"/>
    <property type="molecule type" value="Genomic_DNA"/>
</dbReference>
<evidence type="ECO:0000313" key="13">
    <source>
        <dbReference type="Proteomes" id="UP000237000"/>
    </source>
</evidence>
<evidence type="ECO:0000256" key="9">
    <source>
        <dbReference type="ARBA" id="ARBA00023157"/>
    </source>
</evidence>
<keyword evidence="4" id="KW-0812">Transmembrane</keyword>
<evidence type="ECO:0000256" key="2">
    <source>
        <dbReference type="ARBA" id="ARBA00010929"/>
    </source>
</evidence>
<dbReference type="Proteomes" id="UP000237000">
    <property type="component" value="Unassembled WGS sequence"/>
</dbReference>
<evidence type="ECO:0000256" key="7">
    <source>
        <dbReference type="ARBA" id="ARBA00023121"/>
    </source>
</evidence>
<protein>
    <recommendedName>
        <fullName evidence="11">Generative cell specific-1/HAP2 domain-containing protein</fullName>
    </recommendedName>
</protein>
<keyword evidence="8" id="KW-0472">Membrane</keyword>
<evidence type="ECO:0000256" key="5">
    <source>
        <dbReference type="ARBA" id="ARBA00022729"/>
    </source>
</evidence>
<comment type="caution">
    <text evidence="12">The sequence shown here is derived from an EMBL/GenBank/DDBJ whole genome shotgun (WGS) entry which is preliminary data.</text>
</comment>
<dbReference type="STRING" id="63057.A0A2P5F3I8"/>
<comment type="similarity">
    <text evidence="2">Belongs to the HAP2/GCS1 family.</text>
</comment>
<dbReference type="PANTHER" id="PTHR31764:SF0">
    <property type="entry name" value="GENERATIVE CELL SPECIFIC-1_HAP2 DOMAIN-CONTAINING PROTEIN"/>
    <property type="match status" value="1"/>
</dbReference>
<comment type="subcellular location">
    <subcellularLocation>
        <location evidence="1">Cell membrane</location>
        <topology evidence="1">Single-pass type I membrane protein</topology>
    </subcellularLocation>
</comment>
<keyword evidence="7" id="KW-0446">Lipid-binding</keyword>
<keyword evidence="3" id="KW-1003">Cell membrane</keyword>
<evidence type="ECO:0000256" key="3">
    <source>
        <dbReference type="ARBA" id="ARBA00022475"/>
    </source>
</evidence>
<evidence type="ECO:0000259" key="11">
    <source>
        <dbReference type="Pfam" id="PF10699"/>
    </source>
</evidence>
<dbReference type="InParanoid" id="A0A2P5F3I8"/>
<organism evidence="12 13">
    <name type="scientific">Trema orientale</name>
    <name type="common">Charcoal tree</name>
    <name type="synonym">Celtis orientalis</name>
    <dbReference type="NCBI Taxonomy" id="63057"/>
    <lineage>
        <taxon>Eukaryota</taxon>
        <taxon>Viridiplantae</taxon>
        <taxon>Streptophyta</taxon>
        <taxon>Embryophyta</taxon>
        <taxon>Tracheophyta</taxon>
        <taxon>Spermatophyta</taxon>
        <taxon>Magnoliopsida</taxon>
        <taxon>eudicotyledons</taxon>
        <taxon>Gunneridae</taxon>
        <taxon>Pentapetalae</taxon>
        <taxon>rosids</taxon>
        <taxon>fabids</taxon>
        <taxon>Rosales</taxon>
        <taxon>Cannabaceae</taxon>
        <taxon>Trema</taxon>
    </lineage>
</organism>
<proteinExistence type="inferred from homology"/>
<name>A0A2P5F3I8_TREOI</name>
<keyword evidence="5" id="KW-0732">Signal</keyword>
<dbReference type="PANTHER" id="PTHR31764">
    <property type="entry name" value="PROTEIN HAPLESS 2"/>
    <property type="match status" value="1"/>
</dbReference>
<evidence type="ECO:0000256" key="8">
    <source>
        <dbReference type="ARBA" id="ARBA00023136"/>
    </source>
</evidence>
<evidence type="ECO:0000256" key="1">
    <source>
        <dbReference type="ARBA" id="ARBA00004251"/>
    </source>
</evidence>
<dbReference type="InterPro" id="IPR040326">
    <property type="entry name" value="HAP2/GCS1"/>
</dbReference>
<dbReference type="InterPro" id="IPR018928">
    <property type="entry name" value="HAP2/GCS1_dom"/>
</dbReference>
<keyword evidence="13" id="KW-1185">Reference proteome</keyword>
<evidence type="ECO:0000256" key="6">
    <source>
        <dbReference type="ARBA" id="ARBA00022989"/>
    </source>
</evidence>
<evidence type="ECO:0000256" key="10">
    <source>
        <dbReference type="ARBA" id="ARBA00023279"/>
    </source>
</evidence>
<dbReference type="Pfam" id="PF10699">
    <property type="entry name" value="HAP2-GCS1"/>
    <property type="match status" value="1"/>
</dbReference>
<dbReference type="OrthoDB" id="272303at2759"/>
<dbReference type="GO" id="GO:0005886">
    <property type="term" value="C:plasma membrane"/>
    <property type="evidence" value="ECO:0007669"/>
    <property type="project" value="UniProtKB-SubCell"/>
</dbReference>
<sequence length="98" mass="10834">MLLDDMFGTRIILHHEAERGDNPILYPSTDQAAKYVCAAILKDSDYNEVDRAECQFATTSTVLDNGSQCRVLPFIHQRIAQMVSSTPLKASGMNCGKV</sequence>
<evidence type="ECO:0000313" key="12">
    <source>
        <dbReference type="EMBL" id="PON92348.1"/>
    </source>
</evidence>
<keyword evidence="9" id="KW-1015">Disulfide bond</keyword>